<evidence type="ECO:0000313" key="2">
    <source>
        <dbReference type="Proteomes" id="UP001596190"/>
    </source>
</evidence>
<dbReference type="RefSeq" id="WP_268920496.1">
    <property type="nucleotide sequence ID" value="NZ_BJDO01000006.1"/>
</dbReference>
<evidence type="ECO:0000313" key="1">
    <source>
        <dbReference type="EMBL" id="MFC6254243.1"/>
    </source>
</evidence>
<dbReference type="Proteomes" id="UP001596190">
    <property type="component" value="Unassembled WGS sequence"/>
</dbReference>
<keyword evidence="2" id="KW-1185">Reference proteome</keyword>
<proteinExistence type="predicted"/>
<comment type="caution">
    <text evidence="1">The sequence shown here is derived from an EMBL/GenBank/DDBJ whole genome shotgun (WGS) entry which is preliminary data.</text>
</comment>
<dbReference type="EMBL" id="JBHSSA010000050">
    <property type="protein sequence ID" value="MFC6254243.1"/>
    <property type="molecule type" value="Genomic_DNA"/>
</dbReference>
<name>A0ABW1T9U8_9LACO</name>
<accession>A0ABW1T9U8</accession>
<reference evidence="2" key="1">
    <citation type="journal article" date="2019" name="Int. J. Syst. Evol. Microbiol.">
        <title>The Global Catalogue of Microorganisms (GCM) 10K type strain sequencing project: providing services to taxonomists for standard genome sequencing and annotation.</title>
        <authorList>
            <consortium name="The Broad Institute Genomics Platform"/>
            <consortium name="The Broad Institute Genome Sequencing Center for Infectious Disease"/>
            <person name="Wu L."/>
            <person name="Ma J."/>
        </authorList>
    </citation>
    <scope>NUCLEOTIDE SEQUENCE [LARGE SCALE GENOMIC DNA]</scope>
    <source>
        <strain evidence="2">CCM 8950</strain>
    </source>
</reference>
<protein>
    <submittedName>
        <fullName evidence="1">Uncharacterized protein</fullName>
    </submittedName>
</protein>
<sequence length="43" mass="4767">MALTLTVRRLGETLGLSGWLKTPADNVVPGVFCLADRWCSRFD</sequence>
<gene>
    <name evidence="1" type="ORF">ACFP1H_06540</name>
</gene>
<organism evidence="1 2">
    <name type="scientific">Secundilactobacillus hailunensis</name>
    <dbReference type="NCBI Taxonomy" id="2559923"/>
    <lineage>
        <taxon>Bacteria</taxon>
        <taxon>Bacillati</taxon>
        <taxon>Bacillota</taxon>
        <taxon>Bacilli</taxon>
        <taxon>Lactobacillales</taxon>
        <taxon>Lactobacillaceae</taxon>
        <taxon>Secundilactobacillus</taxon>
    </lineage>
</organism>